<comment type="caution">
    <text evidence="6">The sequence shown here is derived from an EMBL/GenBank/DDBJ whole genome shotgun (WGS) entry which is preliminary data.</text>
</comment>
<keyword evidence="2" id="KW-0560">Oxidoreductase</keyword>
<dbReference type="PANTHER" id="PTHR10696:SF56">
    <property type="entry name" value="TAUD_TFDA-LIKE DOMAIN-CONTAINING PROTEIN"/>
    <property type="match status" value="1"/>
</dbReference>
<dbReference type="InterPro" id="IPR050411">
    <property type="entry name" value="AlphaKG_dependent_hydroxylases"/>
</dbReference>
<dbReference type="AlphaFoldDB" id="A0A9X3AF68"/>
<evidence type="ECO:0000256" key="1">
    <source>
        <dbReference type="ARBA" id="ARBA00001954"/>
    </source>
</evidence>
<dbReference type="InterPro" id="IPR042098">
    <property type="entry name" value="TauD-like_sf"/>
</dbReference>
<dbReference type="GO" id="GO:0017000">
    <property type="term" value="P:antibiotic biosynthetic process"/>
    <property type="evidence" value="ECO:0007669"/>
    <property type="project" value="UniProtKB-KW"/>
</dbReference>
<dbReference type="Gene3D" id="3.60.130.10">
    <property type="entry name" value="Clavaminate synthase-like"/>
    <property type="match status" value="1"/>
</dbReference>
<comment type="cofactor">
    <cofactor evidence="1">
        <name>Fe(2+)</name>
        <dbReference type="ChEBI" id="CHEBI:29033"/>
    </cofactor>
</comment>
<dbReference type="InterPro" id="IPR003819">
    <property type="entry name" value="TauD/TfdA-like"/>
</dbReference>
<dbReference type="Proteomes" id="UP001141259">
    <property type="component" value="Unassembled WGS sequence"/>
</dbReference>
<reference evidence="6" key="1">
    <citation type="submission" date="2022-08" db="EMBL/GenBank/DDBJ databases">
        <authorList>
            <person name="Tistechok S."/>
            <person name="Samborskyy M."/>
            <person name="Roman I."/>
        </authorList>
    </citation>
    <scope>NUCLEOTIDE SEQUENCE</scope>
    <source>
        <strain evidence="6">DSM 103496</strain>
    </source>
</reference>
<proteinExistence type="predicted"/>
<dbReference type="GO" id="GO:0051213">
    <property type="term" value="F:dioxygenase activity"/>
    <property type="evidence" value="ECO:0007669"/>
    <property type="project" value="UniProtKB-KW"/>
</dbReference>
<dbReference type="EMBL" id="JANYMP010000003">
    <property type="protein sequence ID" value="MCS7476820.1"/>
    <property type="molecule type" value="Genomic_DNA"/>
</dbReference>
<keyword evidence="4" id="KW-0045">Antibiotic biosynthesis</keyword>
<keyword evidence="3" id="KW-0408">Iron</keyword>
<sequence length="241" mass="26458">MAVKETLVTPDVAEVRAKVEQDGFALVRGLGGQRNAIPLLQALGTLLPQYKGGLEHDVTYVPGFEGKSYSQSVNTILAHTEAPGWDPSPRYLALYCHHQARCGGGYTDLFDGRRLIELLAPEEIRLLTDHPITFPGPGGGVRTSLFSGDGGRAVLRFSYNLLTTGGYDPDLDRVPAAEELPLGQAGGDLAEKVSALFAEHRTPLLIPDDALLVWDNQRMLHARSEYADQDRHLVRYWIADR</sequence>
<evidence type="ECO:0000313" key="6">
    <source>
        <dbReference type="EMBL" id="MCS7476820.1"/>
    </source>
</evidence>
<evidence type="ECO:0000256" key="2">
    <source>
        <dbReference type="ARBA" id="ARBA00023002"/>
    </source>
</evidence>
<evidence type="ECO:0000313" key="7">
    <source>
        <dbReference type="Proteomes" id="UP001141259"/>
    </source>
</evidence>
<name>A0A9X3AF68_9PSEU</name>
<keyword evidence="7" id="KW-1185">Reference proteome</keyword>
<dbReference type="RefSeq" id="WP_259622334.1">
    <property type="nucleotide sequence ID" value="NZ_JANYMP010000003.1"/>
</dbReference>
<dbReference type="SUPFAM" id="SSF51197">
    <property type="entry name" value="Clavaminate synthase-like"/>
    <property type="match status" value="1"/>
</dbReference>
<organism evidence="6 7">
    <name type="scientific">Umezawaea endophytica</name>
    <dbReference type="NCBI Taxonomy" id="1654476"/>
    <lineage>
        <taxon>Bacteria</taxon>
        <taxon>Bacillati</taxon>
        <taxon>Actinomycetota</taxon>
        <taxon>Actinomycetes</taxon>
        <taxon>Pseudonocardiales</taxon>
        <taxon>Pseudonocardiaceae</taxon>
        <taxon>Umezawaea</taxon>
    </lineage>
</organism>
<dbReference type="Pfam" id="PF02668">
    <property type="entry name" value="TauD"/>
    <property type="match status" value="1"/>
</dbReference>
<feature type="domain" description="TauD/TfdA-like" evidence="5">
    <location>
        <begin position="9"/>
        <end position="237"/>
    </location>
</feature>
<evidence type="ECO:0000256" key="4">
    <source>
        <dbReference type="ARBA" id="ARBA00023194"/>
    </source>
</evidence>
<gene>
    <name evidence="6" type="ORF">NZH93_08130</name>
</gene>
<accession>A0A9X3AF68</accession>
<evidence type="ECO:0000259" key="5">
    <source>
        <dbReference type="Pfam" id="PF02668"/>
    </source>
</evidence>
<dbReference type="PANTHER" id="PTHR10696">
    <property type="entry name" value="GAMMA-BUTYROBETAINE HYDROXYLASE-RELATED"/>
    <property type="match status" value="1"/>
</dbReference>
<evidence type="ECO:0000256" key="3">
    <source>
        <dbReference type="ARBA" id="ARBA00023004"/>
    </source>
</evidence>
<keyword evidence="6" id="KW-0223">Dioxygenase</keyword>
<protein>
    <submittedName>
        <fullName evidence="6">TauD/TfdA family dioxygenase</fullName>
    </submittedName>
</protein>